<evidence type="ECO:0000313" key="2">
    <source>
        <dbReference type="EMBL" id="MFD2277629.1"/>
    </source>
</evidence>
<keyword evidence="1" id="KW-0812">Transmembrane</keyword>
<sequence>MFLQVWGGSCYLANKVLFSLGAKSRVNSTKLQITAWLVYLLGVPAWVIILAGHQNWIAASVEAGGIPSMLLGLYNSISEERQAKQIANVLVSVCTYAALVLGVSYSVSTHGGIGSIAQVLEFGVMLGFLFGSYYMAKRSNWGWGFFMLMNVSMASLMFLQGKPILMGQQLLSLAFVVYGFISVRKKSANLVITE</sequence>
<gene>
    <name evidence="2" type="ORF">ACFSQZ_14255</name>
</gene>
<comment type="caution">
    <text evidence="2">The sequence shown here is derived from an EMBL/GenBank/DDBJ whole genome shotgun (WGS) entry which is preliminary data.</text>
</comment>
<feature type="transmembrane region" description="Helical" evidence="1">
    <location>
        <begin position="33"/>
        <end position="50"/>
    </location>
</feature>
<feature type="transmembrane region" description="Helical" evidence="1">
    <location>
        <begin position="56"/>
        <end position="74"/>
    </location>
</feature>
<keyword evidence="1" id="KW-1133">Transmembrane helix</keyword>
<proteinExistence type="predicted"/>
<dbReference type="Proteomes" id="UP001597297">
    <property type="component" value="Unassembled WGS sequence"/>
</dbReference>
<evidence type="ECO:0008006" key="4">
    <source>
        <dbReference type="Google" id="ProtNLM"/>
    </source>
</evidence>
<keyword evidence="1" id="KW-0472">Membrane</keyword>
<feature type="transmembrane region" description="Helical" evidence="1">
    <location>
        <begin position="141"/>
        <end position="159"/>
    </location>
</feature>
<feature type="transmembrane region" description="Helical" evidence="1">
    <location>
        <begin position="113"/>
        <end position="134"/>
    </location>
</feature>
<accession>A0ABW5E5D0</accession>
<organism evidence="2 3">
    <name type="scientific">Rubritalea spongiae</name>
    <dbReference type="NCBI Taxonomy" id="430797"/>
    <lineage>
        <taxon>Bacteria</taxon>
        <taxon>Pseudomonadati</taxon>
        <taxon>Verrucomicrobiota</taxon>
        <taxon>Verrucomicrobiia</taxon>
        <taxon>Verrucomicrobiales</taxon>
        <taxon>Rubritaleaceae</taxon>
        <taxon>Rubritalea</taxon>
    </lineage>
</organism>
<feature type="transmembrane region" description="Helical" evidence="1">
    <location>
        <begin position="86"/>
        <end position="107"/>
    </location>
</feature>
<evidence type="ECO:0000256" key="1">
    <source>
        <dbReference type="SAM" id="Phobius"/>
    </source>
</evidence>
<name>A0ABW5E5D0_9BACT</name>
<dbReference type="EMBL" id="JBHUJC010000043">
    <property type="protein sequence ID" value="MFD2277629.1"/>
    <property type="molecule type" value="Genomic_DNA"/>
</dbReference>
<feature type="transmembrane region" description="Helical" evidence="1">
    <location>
        <begin position="165"/>
        <end position="183"/>
    </location>
</feature>
<keyword evidence="3" id="KW-1185">Reference proteome</keyword>
<dbReference type="RefSeq" id="WP_377093689.1">
    <property type="nucleotide sequence ID" value="NZ_JBHSJM010000001.1"/>
</dbReference>
<protein>
    <recommendedName>
        <fullName evidence="4">Nicotinamide riboside transporter PnuC</fullName>
    </recommendedName>
</protein>
<evidence type="ECO:0000313" key="3">
    <source>
        <dbReference type="Proteomes" id="UP001597297"/>
    </source>
</evidence>
<reference evidence="3" key="1">
    <citation type="journal article" date="2019" name="Int. J. Syst. Evol. Microbiol.">
        <title>The Global Catalogue of Microorganisms (GCM) 10K type strain sequencing project: providing services to taxonomists for standard genome sequencing and annotation.</title>
        <authorList>
            <consortium name="The Broad Institute Genomics Platform"/>
            <consortium name="The Broad Institute Genome Sequencing Center for Infectious Disease"/>
            <person name="Wu L."/>
            <person name="Ma J."/>
        </authorList>
    </citation>
    <scope>NUCLEOTIDE SEQUENCE [LARGE SCALE GENOMIC DNA]</scope>
    <source>
        <strain evidence="3">JCM 16545</strain>
    </source>
</reference>